<evidence type="ECO:0000256" key="5">
    <source>
        <dbReference type="ARBA" id="ARBA00022989"/>
    </source>
</evidence>
<name>A0AAQ3LER0_PSEAI</name>
<keyword evidence="4 8" id="KW-0812">Transmembrane</keyword>
<organism evidence="9 10">
    <name type="scientific">Pseudomonas aeruginosa</name>
    <dbReference type="NCBI Taxonomy" id="287"/>
    <lineage>
        <taxon>Bacteria</taxon>
        <taxon>Pseudomonadati</taxon>
        <taxon>Pseudomonadota</taxon>
        <taxon>Gammaproteobacteria</taxon>
        <taxon>Pseudomonadales</taxon>
        <taxon>Pseudomonadaceae</taxon>
        <taxon>Pseudomonas</taxon>
    </lineage>
</organism>
<keyword evidence="5 8" id="KW-1133">Transmembrane helix</keyword>
<evidence type="ECO:0000256" key="2">
    <source>
        <dbReference type="ARBA" id="ARBA00022475"/>
    </source>
</evidence>
<keyword evidence="7" id="KW-0460">Magnesium</keyword>
<feature type="transmembrane region" description="Helical" evidence="8">
    <location>
        <begin position="215"/>
        <end position="235"/>
    </location>
</feature>
<geneLocation type="plasmid" evidence="9 10">
    <name>unnamed1</name>
</geneLocation>
<evidence type="ECO:0000256" key="7">
    <source>
        <dbReference type="PIRSR" id="PIRSR600715-1"/>
    </source>
</evidence>
<accession>A0AAQ3LER0</accession>
<feature type="transmembrane region" description="Helical" evidence="8">
    <location>
        <begin position="241"/>
        <end position="263"/>
    </location>
</feature>
<dbReference type="GO" id="GO:0071555">
    <property type="term" value="P:cell wall organization"/>
    <property type="evidence" value="ECO:0007669"/>
    <property type="project" value="TreeGrafter"/>
</dbReference>
<keyword evidence="2" id="KW-1003">Cell membrane</keyword>
<feature type="transmembrane region" description="Helical" evidence="8">
    <location>
        <begin position="187"/>
        <end position="208"/>
    </location>
</feature>
<dbReference type="RefSeq" id="WP_019484928.1">
    <property type="nucleotide sequence ID" value="NZ_CP029096.1"/>
</dbReference>
<keyword evidence="3" id="KW-0808">Transferase</keyword>
<feature type="transmembrane region" description="Helical" evidence="8">
    <location>
        <begin position="102"/>
        <end position="124"/>
    </location>
</feature>
<gene>
    <name evidence="9" type="ORF">L4V69_00430</name>
</gene>
<keyword evidence="7" id="KW-0479">Metal-binding</keyword>
<dbReference type="GO" id="GO:0044038">
    <property type="term" value="P:cell wall macromolecule biosynthetic process"/>
    <property type="evidence" value="ECO:0007669"/>
    <property type="project" value="TreeGrafter"/>
</dbReference>
<dbReference type="PANTHER" id="PTHR22926">
    <property type="entry name" value="PHOSPHO-N-ACETYLMURAMOYL-PENTAPEPTIDE-TRANSFERASE"/>
    <property type="match status" value="1"/>
</dbReference>
<dbReference type="Pfam" id="PF00953">
    <property type="entry name" value="Glycos_transf_4"/>
    <property type="match status" value="1"/>
</dbReference>
<sequence length="360" mass="38533">MSLLVTLLVLLATTALLAWGVAAWVLRRAEALRLVQMPNHRSSHDCPTPNGGGLGIVVAGSLAGIALVLLSGWMVGGLLLGLAAVLAAVGLRDDMAHLPARVRFGVQVVVCAGGLIALGDLPALALSGGLAFQVTGWVLFGLLLLAGVWWINLFNFMDGIDGIAGMQAIFMLLAGAAMAMWADPQAVHSPVWMLMLCVAAATVGFLLLNWPPAKIFMGDVGSTWLAFMVFALALLSVQAGWLNYAVWLVLAAVFVTDATVTLLTRMLRGERWYEAHRSHAYQRLSRRWHGGRKAGHRAVTLLVVAVNGLWLAPWAWACVQWPAVSVAFVVAAYLPLVLAALWLGGGRPDSWLPDDQRVRS</sequence>
<feature type="transmembrane region" description="Helical" evidence="8">
    <location>
        <begin position="323"/>
        <end position="343"/>
    </location>
</feature>
<feature type="transmembrane region" description="Helical" evidence="8">
    <location>
        <begin position="130"/>
        <end position="151"/>
    </location>
</feature>
<keyword evidence="9" id="KW-0614">Plasmid</keyword>
<dbReference type="CDD" id="cd06854">
    <property type="entry name" value="GT_WbpL_WbcO_like"/>
    <property type="match status" value="1"/>
</dbReference>
<dbReference type="EMBL" id="CP136985">
    <property type="protein sequence ID" value="WOS74680.1"/>
    <property type="molecule type" value="Genomic_DNA"/>
</dbReference>
<feature type="binding site" evidence="7">
    <location>
        <position position="155"/>
    </location>
    <ligand>
        <name>Mg(2+)</name>
        <dbReference type="ChEBI" id="CHEBI:18420"/>
    </ligand>
</feature>
<dbReference type="GO" id="GO:0009103">
    <property type="term" value="P:lipopolysaccharide biosynthetic process"/>
    <property type="evidence" value="ECO:0007669"/>
    <property type="project" value="TreeGrafter"/>
</dbReference>
<evidence type="ECO:0000313" key="9">
    <source>
        <dbReference type="EMBL" id="WOS74680.1"/>
    </source>
</evidence>
<comment type="cofactor">
    <cofactor evidence="7">
        <name>Mg(2+)</name>
        <dbReference type="ChEBI" id="CHEBI:18420"/>
    </cofactor>
</comment>
<evidence type="ECO:0000256" key="1">
    <source>
        <dbReference type="ARBA" id="ARBA00004651"/>
    </source>
</evidence>
<evidence type="ECO:0000256" key="6">
    <source>
        <dbReference type="ARBA" id="ARBA00023136"/>
    </source>
</evidence>
<feature type="transmembrane region" description="Helical" evidence="8">
    <location>
        <begin position="57"/>
        <end position="90"/>
    </location>
</feature>
<proteinExistence type="predicted"/>
<dbReference type="GO" id="GO:0005886">
    <property type="term" value="C:plasma membrane"/>
    <property type="evidence" value="ECO:0007669"/>
    <property type="project" value="UniProtKB-SubCell"/>
</dbReference>
<feature type="transmembrane region" description="Helical" evidence="8">
    <location>
        <begin position="163"/>
        <end position="181"/>
    </location>
</feature>
<feature type="transmembrane region" description="Helical" evidence="8">
    <location>
        <begin position="298"/>
        <end position="317"/>
    </location>
</feature>
<dbReference type="GO" id="GO:0046872">
    <property type="term" value="F:metal ion binding"/>
    <property type="evidence" value="ECO:0007669"/>
    <property type="project" value="UniProtKB-KW"/>
</dbReference>
<evidence type="ECO:0000256" key="4">
    <source>
        <dbReference type="ARBA" id="ARBA00022692"/>
    </source>
</evidence>
<dbReference type="Proteomes" id="UP001297540">
    <property type="component" value="Plasmid unnamed1"/>
</dbReference>
<feature type="binding site" evidence="7">
    <location>
        <position position="219"/>
    </location>
    <ligand>
        <name>Mg(2+)</name>
        <dbReference type="ChEBI" id="CHEBI:18420"/>
    </ligand>
</feature>
<dbReference type="AlphaFoldDB" id="A0AAQ3LER0"/>
<evidence type="ECO:0000256" key="8">
    <source>
        <dbReference type="SAM" id="Phobius"/>
    </source>
</evidence>
<reference evidence="9" key="1">
    <citation type="submission" date="2023-06" db="EMBL/GenBank/DDBJ databases">
        <authorList>
            <consortium name="Clinical and Environmental Microbiology Branch: Whole genome sequencing antimicrobial resistance pathogens in the healthcare setting"/>
        </authorList>
    </citation>
    <scope>NUCLEOTIDE SEQUENCE</scope>
    <source>
        <strain evidence="9">2021CK-01020</strain>
        <plasmid evidence="9">unnamed1</plasmid>
    </source>
</reference>
<evidence type="ECO:0000256" key="3">
    <source>
        <dbReference type="ARBA" id="ARBA00022679"/>
    </source>
</evidence>
<protein>
    <submittedName>
        <fullName evidence="9">Glycosyltransferase family 4 protein</fullName>
    </submittedName>
</protein>
<comment type="subcellular location">
    <subcellularLocation>
        <location evidence="1">Cell membrane</location>
        <topology evidence="1">Multi-pass membrane protein</topology>
    </subcellularLocation>
</comment>
<reference evidence="9" key="2">
    <citation type="submission" date="2023-10" db="EMBL/GenBank/DDBJ databases">
        <title>Pathogen: clinical or host-associated sample.</title>
        <authorList>
            <person name="Hergert J."/>
            <person name="Casey R."/>
            <person name="Wagner J."/>
            <person name="Young E.L."/>
            <person name="Oakeson K.F."/>
        </authorList>
    </citation>
    <scope>NUCLEOTIDE SEQUENCE</scope>
    <source>
        <strain evidence="9">2021CK-01020</strain>
        <plasmid evidence="9">unnamed1</plasmid>
    </source>
</reference>
<dbReference type="GO" id="GO:0016780">
    <property type="term" value="F:phosphotransferase activity, for other substituted phosphate groups"/>
    <property type="evidence" value="ECO:0007669"/>
    <property type="project" value="InterPro"/>
</dbReference>
<keyword evidence="6 8" id="KW-0472">Membrane</keyword>
<evidence type="ECO:0000313" key="10">
    <source>
        <dbReference type="Proteomes" id="UP001297540"/>
    </source>
</evidence>
<dbReference type="InterPro" id="IPR000715">
    <property type="entry name" value="Glycosyl_transferase_4"/>
</dbReference>
<dbReference type="PANTHER" id="PTHR22926:SF3">
    <property type="entry name" value="UNDECAPRENYL-PHOSPHATE ALPHA-N-ACETYLGLUCOSAMINYL 1-PHOSPHATE TRANSFERASE"/>
    <property type="match status" value="1"/>
</dbReference>